<dbReference type="CDD" id="cd06171">
    <property type="entry name" value="Sigma70_r4"/>
    <property type="match status" value="1"/>
</dbReference>
<evidence type="ECO:0000256" key="4">
    <source>
        <dbReference type="ARBA" id="ARBA00023163"/>
    </source>
</evidence>
<dbReference type="Gene3D" id="1.10.10.10">
    <property type="entry name" value="Winged helix-like DNA-binding domain superfamily/Winged helix DNA-binding domain"/>
    <property type="match status" value="1"/>
</dbReference>
<evidence type="ECO:0000256" key="3">
    <source>
        <dbReference type="ARBA" id="ARBA00023082"/>
    </source>
</evidence>
<comment type="similarity">
    <text evidence="1">Belongs to the sigma-70 factor family. ECF subfamily.</text>
</comment>
<evidence type="ECO:0000313" key="8">
    <source>
        <dbReference type="EMBL" id="TDU84065.1"/>
    </source>
</evidence>
<evidence type="ECO:0000313" key="9">
    <source>
        <dbReference type="Proteomes" id="UP000295151"/>
    </source>
</evidence>
<dbReference type="InterPro" id="IPR014284">
    <property type="entry name" value="RNA_pol_sigma-70_dom"/>
</dbReference>
<name>A0A4R7SYF5_9ACTN</name>
<dbReference type="EMBL" id="SOCE01000002">
    <property type="protein sequence ID" value="TDU84065.1"/>
    <property type="molecule type" value="Genomic_DNA"/>
</dbReference>
<dbReference type="InterPro" id="IPR039425">
    <property type="entry name" value="RNA_pol_sigma-70-like"/>
</dbReference>
<dbReference type="PANTHER" id="PTHR43133:SF25">
    <property type="entry name" value="RNA POLYMERASE SIGMA FACTOR RFAY-RELATED"/>
    <property type="match status" value="1"/>
</dbReference>
<dbReference type="NCBIfam" id="TIGR02937">
    <property type="entry name" value="sigma70-ECF"/>
    <property type="match status" value="1"/>
</dbReference>
<reference evidence="8 9" key="1">
    <citation type="submission" date="2019-03" db="EMBL/GenBank/DDBJ databases">
        <title>Genomic Encyclopedia of Type Strains, Phase III (KMG-III): the genomes of soil and plant-associated and newly described type strains.</title>
        <authorList>
            <person name="Whitman W."/>
        </authorList>
    </citation>
    <scope>NUCLEOTIDE SEQUENCE [LARGE SCALE GENOMIC DNA]</scope>
    <source>
        <strain evidence="8 9">VKM Ac-2575</strain>
    </source>
</reference>
<dbReference type="Proteomes" id="UP000295151">
    <property type="component" value="Unassembled WGS sequence"/>
</dbReference>
<dbReference type="Pfam" id="PF08281">
    <property type="entry name" value="Sigma70_r4_2"/>
    <property type="match status" value="1"/>
</dbReference>
<dbReference type="Pfam" id="PF04542">
    <property type="entry name" value="Sigma70_r2"/>
    <property type="match status" value="1"/>
</dbReference>
<dbReference type="OrthoDB" id="9780326at2"/>
<keyword evidence="4" id="KW-0804">Transcription</keyword>
<keyword evidence="2" id="KW-0805">Transcription regulation</keyword>
<dbReference type="RefSeq" id="WP_133983644.1">
    <property type="nucleotide sequence ID" value="NZ_SOCE01000002.1"/>
</dbReference>
<dbReference type="GO" id="GO:0006352">
    <property type="term" value="P:DNA-templated transcription initiation"/>
    <property type="evidence" value="ECO:0007669"/>
    <property type="project" value="InterPro"/>
</dbReference>
<evidence type="ECO:0000256" key="5">
    <source>
        <dbReference type="SAM" id="MobiDB-lite"/>
    </source>
</evidence>
<keyword evidence="3" id="KW-0731">Sigma factor</keyword>
<gene>
    <name evidence="8" type="ORF">EV138_6534</name>
</gene>
<dbReference type="PANTHER" id="PTHR43133">
    <property type="entry name" value="RNA POLYMERASE ECF-TYPE SIGMA FACTO"/>
    <property type="match status" value="1"/>
</dbReference>
<proteinExistence type="inferred from homology"/>
<feature type="domain" description="RNA polymerase sigma-70 region 2" evidence="6">
    <location>
        <begin position="57"/>
        <end position="128"/>
    </location>
</feature>
<dbReference type="InterPro" id="IPR013324">
    <property type="entry name" value="RNA_pol_sigma_r3/r4-like"/>
</dbReference>
<feature type="region of interest" description="Disordered" evidence="5">
    <location>
        <begin position="1"/>
        <end position="39"/>
    </location>
</feature>
<keyword evidence="9" id="KW-1185">Reference proteome</keyword>
<evidence type="ECO:0000256" key="2">
    <source>
        <dbReference type="ARBA" id="ARBA00023015"/>
    </source>
</evidence>
<organism evidence="8 9">
    <name type="scientific">Kribbella voronezhensis</name>
    <dbReference type="NCBI Taxonomy" id="2512212"/>
    <lineage>
        <taxon>Bacteria</taxon>
        <taxon>Bacillati</taxon>
        <taxon>Actinomycetota</taxon>
        <taxon>Actinomycetes</taxon>
        <taxon>Propionibacteriales</taxon>
        <taxon>Kribbellaceae</taxon>
        <taxon>Kribbella</taxon>
    </lineage>
</organism>
<sequence>MKIILTDETEPPMAAGSPEPTGPSPGNIPPGPSLRSTPDAEVWDRMRSGDQSALGELFDRYADDVYAFAFRRTASWATAEDVVQATFLSTWRRFQRDPPGPLTASSARGWLLVVAGNECRSLFRTTKRLRNLLQRLPDPPPETDHAAEVARRLDDERRMSAIRQALAKLPRHERETLELVVWSGLTTAEAADALGVPVGTVKARLHRTRRRFPDLLSRTALSEELS</sequence>
<dbReference type="Gene3D" id="1.10.1740.10">
    <property type="match status" value="1"/>
</dbReference>
<comment type="caution">
    <text evidence="8">The sequence shown here is derived from an EMBL/GenBank/DDBJ whole genome shotgun (WGS) entry which is preliminary data.</text>
</comment>
<dbReference type="InterPro" id="IPR036388">
    <property type="entry name" value="WH-like_DNA-bd_sf"/>
</dbReference>
<dbReference type="InterPro" id="IPR013249">
    <property type="entry name" value="RNA_pol_sigma70_r4_t2"/>
</dbReference>
<dbReference type="InterPro" id="IPR007627">
    <property type="entry name" value="RNA_pol_sigma70_r2"/>
</dbReference>
<feature type="domain" description="RNA polymerase sigma factor 70 region 4 type 2" evidence="7">
    <location>
        <begin position="161"/>
        <end position="211"/>
    </location>
</feature>
<dbReference type="SUPFAM" id="SSF88659">
    <property type="entry name" value="Sigma3 and sigma4 domains of RNA polymerase sigma factors"/>
    <property type="match status" value="1"/>
</dbReference>
<evidence type="ECO:0000259" key="6">
    <source>
        <dbReference type="Pfam" id="PF04542"/>
    </source>
</evidence>
<dbReference type="InterPro" id="IPR013325">
    <property type="entry name" value="RNA_pol_sigma_r2"/>
</dbReference>
<accession>A0A4R7SYF5</accession>
<evidence type="ECO:0000256" key="1">
    <source>
        <dbReference type="ARBA" id="ARBA00010641"/>
    </source>
</evidence>
<protein>
    <submittedName>
        <fullName evidence="8">RNA polymerase sigma-70 factor (ECF subfamily)</fullName>
    </submittedName>
</protein>
<dbReference type="SUPFAM" id="SSF88946">
    <property type="entry name" value="Sigma2 domain of RNA polymerase sigma factors"/>
    <property type="match status" value="1"/>
</dbReference>
<dbReference type="AlphaFoldDB" id="A0A4R7SYF5"/>
<feature type="compositionally biased region" description="Pro residues" evidence="5">
    <location>
        <begin position="20"/>
        <end position="32"/>
    </location>
</feature>
<dbReference type="GO" id="GO:0003677">
    <property type="term" value="F:DNA binding"/>
    <property type="evidence" value="ECO:0007669"/>
    <property type="project" value="InterPro"/>
</dbReference>
<evidence type="ECO:0000259" key="7">
    <source>
        <dbReference type="Pfam" id="PF08281"/>
    </source>
</evidence>
<dbReference type="GO" id="GO:0016987">
    <property type="term" value="F:sigma factor activity"/>
    <property type="evidence" value="ECO:0007669"/>
    <property type="project" value="UniProtKB-KW"/>
</dbReference>